<feature type="region of interest" description="Disordered" evidence="1">
    <location>
        <begin position="1"/>
        <end position="152"/>
    </location>
</feature>
<dbReference type="EMBL" id="QCYY01001703">
    <property type="protein sequence ID" value="ROT75985.1"/>
    <property type="molecule type" value="Genomic_DNA"/>
</dbReference>
<reference evidence="2 3" key="1">
    <citation type="submission" date="2018-04" db="EMBL/GenBank/DDBJ databases">
        <authorList>
            <person name="Zhang X."/>
            <person name="Yuan J."/>
            <person name="Li F."/>
            <person name="Xiang J."/>
        </authorList>
    </citation>
    <scope>NUCLEOTIDE SEQUENCE [LARGE SCALE GENOMIC DNA]</scope>
    <source>
        <tissue evidence="2">Muscle</tissue>
    </source>
</reference>
<dbReference type="AlphaFoldDB" id="A0A3R7N352"/>
<proteinExistence type="predicted"/>
<gene>
    <name evidence="2" type="ORF">C7M84_005442</name>
</gene>
<dbReference type="Proteomes" id="UP000283509">
    <property type="component" value="Unassembled WGS sequence"/>
</dbReference>
<accession>A0A3R7N352</accession>
<organism evidence="2 3">
    <name type="scientific">Penaeus vannamei</name>
    <name type="common">Whiteleg shrimp</name>
    <name type="synonym">Litopenaeus vannamei</name>
    <dbReference type="NCBI Taxonomy" id="6689"/>
    <lineage>
        <taxon>Eukaryota</taxon>
        <taxon>Metazoa</taxon>
        <taxon>Ecdysozoa</taxon>
        <taxon>Arthropoda</taxon>
        <taxon>Crustacea</taxon>
        <taxon>Multicrustacea</taxon>
        <taxon>Malacostraca</taxon>
        <taxon>Eumalacostraca</taxon>
        <taxon>Eucarida</taxon>
        <taxon>Decapoda</taxon>
        <taxon>Dendrobranchiata</taxon>
        <taxon>Penaeoidea</taxon>
        <taxon>Penaeidae</taxon>
        <taxon>Penaeus</taxon>
    </lineage>
</organism>
<evidence type="ECO:0000313" key="2">
    <source>
        <dbReference type="EMBL" id="ROT75985.1"/>
    </source>
</evidence>
<evidence type="ECO:0000256" key="1">
    <source>
        <dbReference type="SAM" id="MobiDB-lite"/>
    </source>
</evidence>
<protein>
    <submittedName>
        <fullName evidence="2">Uncharacterized protein</fullName>
    </submittedName>
</protein>
<feature type="compositionally biased region" description="Polar residues" evidence="1">
    <location>
        <begin position="1"/>
        <end position="10"/>
    </location>
</feature>
<reference evidence="2 3" key="2">
    <citation type="submission" date="2019-01" db="EMBL/GenBank/DDBJ databases">
        <title>The decoding of complex shrimp genome reveals the adaptation for benthos swimmer, frequently molting mechanism and breeding impact on genome.</title>
        <authorList>
            <person name="Sun Y."/>
            <person name="Gao Y."/>
            <person name="Yu Y."/>
        </authorList>
    </citation>
    <scope>NUCLEOTIDE SEQUENCE [LARGE SCALE GENOMIC DNA]</scope>
    <source>
        <tissue evidence="2">Muscle</tissue>
    </source>
</reference>
<evidence type="ECO:0000313" key="3">
    <source>
        <dbReference type="Proteomes" id="UP000283509"/>
    </source>
</evidence>
<comment type="caution">
    <text evidence="2">The sequence shown here is derived from an EMBL/GenBank/DDBJ whole genome shotgun (WGS) entry which is preliminary data.</text>
</comment>
<sequence>MSCPDETTINLEARDPAEDTPSSAIRKGVISKQTARPGDRKDGKTRPGRLQGPARRPGGGRTAKILAGAFRSEEDPGGRGRAGGGAGRTEQEEEDVRSSLRPPRRAAHHQEADPLPPVLLQPHLLFQAKVNKTPKRNAATTPPAWRRRPSCRRRSRRCFQDSNPVPISVLLL</sequence>
<name>A0A3R7N352_PENVA</name>
<keyword evidence="3" id="KW-1185">Reference proteome</keyword>